<keyword evidence="6" id="KW-0808">Transferase</keyword>
<keyword evidence="4" id="KW-0520">NAD</keyword>
<evidence type="ECO:0000256" key="5">
    <source>
        <dbReference type="ARBA" id="ARBA00023244"/>
    </source>
</evidence>
<evidence type="ECO:0000256" key="3">
    <source>
        <dbReference type="ARBA" id="ARBA00023002"/>
    </source>
</evidence>
<accession>V4HHM7</accession>
<dbReference type="AlphaFoldDB" id="V4HHM7"/>
<evidence type="ECO:0000256" key="4">
    <source>
        <dbReference type="ARBA" id="ARBA00023027"/>
    </source>
</evidence>
<evidence type="ECO:0000313" key="6">
    <source>
        <dbReference type="EMBL" id="ESP87394.1"/>
    </source>
</evidence>
<sequence>ADEAGARDAGSVVVPATVRDDPVVAAVATGGTAPALSRHLRRTIEADLSGAGAMADLLGEIRTDLRARELSESERRTAIRTVVESPAVWKGLQEGVAKGRREAERVMEAIE</sequence>
<comment type="pathway">
    <text evidence="1">Porphyrin-containing compound metabolism; siroheme biosynthesis; sirohydrochlorin from precorrin-2: step 1/1.</text>
</comment>
<dbReference type="PATRIC" id="fig|1324957.4.peg.2842"/>
<dbReference type="RefSeq" id="WP_023395374.1">
    <property type="nucleotide sequence ID" value="NZ_ASGZ01000059.1"/>
</dbReference>
<keyword evidence="5" id="KW-0627">Porphyrin biosynthesis</keyword>
<dbReference type="eggNOG" id="arCOG01044">
    <property type="taxonomic scope" value="Archaea"/>
</dbReference>
<dbReference type="SUPFAM" id="SSF75615">
    <property type="entry name" value="Siroheme synthase middle domains-like"/>
    <property type="match status" value="1"/>
</dbReference>
<evidence type="ECO:0000313" key="7">
    <source>
        <dbReference type="Proteomes" id="UP000017840"/>
    </source>
</evidence>
<keyword evidence="7" id="KW-1185">Reference proteome</keyword>
<dbReference type="Proteomes" id="UP000017840">
    <property type="component" value="Unassembled WGS sequence"/>
</dbReference>
<dbReference type="EMBL" id="ASGZ01000059">
    <property type="protein sequence ID" value="ESP87394.1"/>
    <property type="molecule type" value="Genomic_DNA"/>
</dbReference>
<reference evidence="6 7" key="1">
    <citation type="journal article" date="2013" name="Genome Announc.">
        <title>Draft Genome Sequence of 'Candidatus Halobonum tyrrellensis' Strain G22, Isolated from the Hypersaline Waters of Lake Tyrrell, Australia.</title>
        <authorList>
            <person name="Ugalde J.A."/>
            <person name="Narasingarao P."/>
            <person name="Kuo S."/>
            <person name="Podell S."/>
            <person name="Allen E.E."/>
        </authorList>
    </citation>
    <scope>NUCLEOTIDE SEQUENCE [LARGE SCALE GENOMIC DNA]</scope>
    <source>
        <strain evidence="6 7">G22</strain>
    </source>
</reference>
<gene>
    <name evidence="6" type="ORF">K933_14003</name>
</gene>
<feature type="non-terminal residue" evidence="6">
    <location>
        <position position="1"/>
    </location>
</feature>
<evidence type="ECO:0000256" key="2">
    <source>
        <dbReference type="ARBA" id="ARBA00012400"/>
    </source>
</evidence>
<dbReference type="PANTHER" id="PTHR35330">
    <property type="entry name" value="SIROHEME BIOSYNTHESIS PROTEIN MET8"/>
    <property type="match status" value="1"/>
</dbReference>
<organism evidence="6 7">
    <name type="scientific">Candidatus Halobonum tyrrellensis G22</name>
    <dbReference type="NCBI Taxonomy" id="1324957"/>
    <lineage>
        <taxon>Archaea</taxon>
        <taxon>Methanobacteriati</taxon>
        <taxon>Methanobacteriota</taxon>
        <taxon>Stenosarchaea group</taxon>
        <taxon>Halobacteria</taxon>
        <taxon>Halobacteriales</taxon>
        <taxon>Haloferacaceae</taxon>
        <taxon>Candidatus Halobonum</taxon>
    </lineage>
</organism>
<dbReference type="GO" id="GO:0032259">
    <property type="term" value="P:methylation"/>
    <property type="evidence" value="ECO:0007669"/>
    <property type="project" value="UniProtKB-KW"/>
</dbReference>
<dbReference type="UniPathway" id="UPA00262">
    <property type="reaction ID" value="UER00222"/>
</dbReference>
<dbReference type="GO" id="GO:0004325">
    <property type="term" value="F:ferrochelatase activity"/>
    <property type="evidence" value="ECO:0007669"/>
    <property type="project" value="InterPro"/>
</dbReference>
<dbReference type="GO" id="GO:0019354">
    <property type="term" value="P:siroheme biosynthetic process"/>
    <property type="evidence" value="ECO:0007669"/>
    <property type="project" value="UniProtKB-UniPathway"/>
</dbReference>
<keyword evidence="3" id="KW-0560">Oxidoreductase</keyword>
<name>V4HHM7_9EURY</name>
<dbReference type="InterPro" id="IPR028161">
    <property type="entry name" value="Met8-like"/>
</dbReference>
<protein>
    <recommendedName>
        <fullName evidence="2">precorrin-2 dehydrogenase</fullName>
        <ecNumber evidence="2">1.3.1.76</ecNumber>
    </recommendedName>
</protein>
<evidence type="ECO:0000256" key="1">
    <source>
        <dbReference type="ARBA" id="ARBA00005010"/>
    </source>
</evidence>
<proteinExistence type="predicted"/>
<dbReference type="EC" id="1.3.1.76" evidence="2"/>
<dbReference type="GO" id="GO:0043115">
    <property type="term" value="F:precorrin-2 dehydrogenase activity"/>
    <property type="evidence" value="ECO:0007669"/>
    <property type="project" value="UniProtKB-EC"/>
</dbReference>
<comment type="caution">
    <text evidence="6">The sequence shown here is derived from an EMBL/GenBank/DDBJ whole genome shotgun (WGS) entry which is preliminary data.</text>
</comment>
<dbReference type="GO" id="GO:0008168">
    <property type="term" value="F:methyltransferase activity"/>
    <property type="evidence" value="ECO:0007669"/>
    <property type="project" value="UniProtKB-KW"/>
</dbReference>
<dbReference type="Gene3D" id="3.30.160.110">
    <property type="entry name" value="Siroheme synthase, domain 2"/>
    <property type="match status" value="1"/>
</dbReference>
<keyword evidence="6" id="KW-0489">Methyltransferase</keyword>
<dbReference type="PANTHER" id="PTHR35330:SF1">
    <property type="entry name" value="SIROHEME BIOSYNTHESIS PROTEIN MET8"/>
    <property type="match status" value="1"/>
</dbReference>